<keyword evidence="2 5" id="KW-0547">Nucleotide-binding</keyword>
<dbReference type="PROSITE" id="PS51219">
    <property type="entry name" value="DPCK"/>
    <property type="match status" value="1"/>
</dbReference>
<evidence type="ECO:0000256" key="2">
    <source>
        <dbReference type="ARBA" id="ARBA00022741"/>
    </source>
</evidence>
<dbReference type="InterPro" id="IPR001977">
    <property type="entry name" value="Depp_CoAkinase"/>
</dbReference>
<dbReference type="InterPro" id="IPR027417">
    <property type="entry name" value="P-loop_NTPase"/>
</dbReference>
<comment type="similarity">
    <text evidence="1 5">Belongs to the CoaE family.</text>
</comment>
<dbReference type="Gene3D" id="3.40.50.300">
    <property type="entry name" value="P-loop containing nucleotide triphosphate hydrolases"/>
    <property type="match status" value="1"/>
</dbReference>
<dbReference type="PANTHER" id="PTHR10695:SF46">
    <property type="entry name" value="BIFUNCTIONAL COENZYME A SYNTHASE-RELATED"/>
    <property type="match status" value="1"/>
</dbReference>
<keyword evidence="5 7" id="KW-0808">Transferase</keyword>
<dbReference type="CDD" id="cd02022">
    <property type="entry name" value="DPCK"/>
    <property type="match status" value="1"/>
</dbReference>
<dbReference type="EMBL" id="JBHRYB010000014">
    <property type="protein sequence ID" value="MFC3681260.1"/>
    <property type="molecule type" value="Genomic_DNA"/>
</dbReference>
<gene>
    <name evidence="5 7" type="primary">coaE</name>
    <name evidence="7" type="ORF">ACFOMG_14240</name>
</gene>
<dbReference type="Proteomes" id="UP001595722">
    <property type="component" value="Unassembled WGS sequence"/>
</dbReference>
<proteinExistence type="inferred from homology"/>
<comment type="pathway">
    <text evidence="5">Cofactor biosynthesis; coenzyme A biosynthesis; CoA from (R)-pantothenate: step 5/5.</text>
</comment>
<organism evidence="7 8">
    <name type="scientific">Bacterioplanoides pacificum</name>
    <dbReference type="NCBI Taxonomy" id="1171596"/>
    <lineage>
        <taxon>Bacteria</taxon>
        <taxon>Pseudomonadati</taxon>
        <taxon>Pseudomonadota</taxon>
        <taxon>Gammaproteobacteria</taxon>
        <taxon>Oceanospirillales</taxon>
        <taxon>Oceanospirillaceae</taxon>
        <taxon>Bacterioplanoides</taxon>
    </lineage>
</organism>
<dbReference type="EC" id="2.7.1.24" evidence="5 6"/>
<comment type="caution">
    <text evidence="7">The sequence shown here is derived from an EMBL/GenBank/DDBJ whole genome shotgun (WGS) entry which is preliminary data.</text>
</comment>
<evidence type="ECO:0000256" key="4">
    <source>
        <dbReference type="ARBA" id="ARBA00022993"/>
    </source>
</evidence>
<name>A0ABV7VUN0_9GAMM</name>
<evidence type="ECO:0000256" key="3">
    <source>
        <dbReference type="ARBA" id="ARBA00022840"/>
    </source>
</evidence>
<dbReference type="SUPFAM" id="SSF52540">
    <property type="entry name" value="P-loop containing nucleoside triphosphate hydrolases"/>
    <property type="match status" value="1"/>
</dbReference>
<keyword evidence="3 5" id="KW-0067">ATP-binding</keyword>
<evidence type="ECO:0000256" key="1">
    <source>
        <dbReference type="ARBA" id="ARBA00009018"/>
    </source>
</evidence>
<evidence type="ECO:0000256" key="5">
    <source>
        <dbReference type="HAMAP-Rule" id="MF_00376"/>
    </source>
</evidence>
<evidence type="ECO:0000256" key="6">
    <source>
        <dbReference type="NCBIfam" id="TIGR00152"/>
    </source>
</evidence>
<dbReference type="RefSeq" id="WP_376867568.1">
    <property type="nucleotide sequence ID" value="NZ_JBHRYB010000014.1"/>
</dbReference>
<sequence>MFVLGLTGGIGSGKTAASDYLASKGICVVDADVVARQIVEPGQPALAAITQRYGADALLADGSLDRAWLRQKVFAEPAERQWLESQTHPRIRQAIIDQLQNASSEYAVLVSPLLFESGQYQLTQRTLLIDVAEDIQIARATSRDQNDEQQIRRIIAAQMSRTDKRAKADDIADNSEDLAHLYQQLDQLHHTYLQLAQA</sequence>
<keyword evidence="5" id="KW-0963">Cytoplasm</keyword>
<dbReference type="PANTHER" id="PTHR10695">
    <property type="entry name" value="DEPHOSPHO-COA KINASE-RELATED"/>
    <property type="match status" value="1"/>
</dbReference>
<feature type="binding site" evidence="5">
    <location>
        <begin position="11"/>
        <end position="16"/>
    </location>
    <ligand>
        <name>ATP</name>
        <dbReference type="ChEBI" id="CHEBI:30616"/>
    </ligand>
</feature>
<keyword evidence="5 7" id="KW-0418">Kinase</keyword>
<dbReference type="GO" id="GO:0004140">
    <property type="term" value="F:dephospho-CoA kinase activity"/>
    <property type="evidence" value="ECO:0007669"/>
    <property type="project" value="UniProtKB-EC"/>
</dbReference>
<comment type="subcellular location">
    <subcellularLocation>
        <location evidence="5">Cytoplasm</location>
    </subcellularLocation>
</comment>
<dbReference type="Pfam" id="PF01121">
    <property type="entry name" value="CoaE"/>
    <property type="match status" value="1"/>
</dbReference>
<dbReference type="NCBIfam" id="TIGR00152">
    <property type="entry name" value="dephospho-CoA kinase"/>
    <property type="match status" value="1"/>
</dbReference>
<comment type="catalytic activity">
    <reaction evidence="5">
        <text>3'-dephospho-CoA + ATP = ADP + CoA + H(+)</text>
        <dbReference type="Rhea" id="RHEA:18245"/>
        <dbReference type="ChEBI" id="CHEBI:15378"/>
        <dbReference type="ChEBI" id="CHEBI:30616"/>
        <dbReference type="ChEBI" id="CHEBI:57287"/>
        <dbReference type="ChEBI" id="CHEBI:57328"/>
        <dbReference type="ChEBI" id="CHEBI:456216"/>
        <dbReference type="EC" id="2.7.1.24"/>
    </reaction>
</comment>
<dbReference type="HAMAP" id="MF_00376">
    <property type="entry name" value="Dephospho_CoA_kinase"/>
    <property type="match status" value="1"/>
</dbReference>
<keyword evidence="8" id="KW-1185">Reference proteome</keyword>
<protein>
    <recommendedName>
        <fullName evidence="5 6">Dephospho-CoA kinase</fullName>
        <ecNumber evidence="5 6">2.7.1.24</ecNumber>
    </recommendedName>
    <alternativeName>
        <fullName evidence="5">Dephosphocoenzyme A kinase</fullName>
    </alternativeName>
</protein>
<evidence type="ECO:0000313" key="7">
    <source>
        <dbReference type="EMBL" id="MFC3681260.1"/>
    </source>
</evidence>
<keyword evidence="4 5" id="KW-0173">Coenzyme A biosynthesis</keyword>
<evidence type="ECO:0000313" key="8">
    <source>
        <dbReference type="Proteomes" id="UP001595722"/>
    </source>
</evidence>
<comment type="function">
    <text evidence="5">Catalyzes the phosphorylation of the 3'-hydroxyl group of dephosphocoenzyme A to form coenzyme A.</text>
</comment>
<accession>A0ABV7VUN0</accession>
<reference evidence="8" key="1">
    <citation type="journal article" date="2019" name="Int. J. Syst. Evol. Microbiol.">
        <title>The Global Catalogue of Microorganisms (GCM) 10K type strain sequencing project: providing services to taxonomists for standard genome sequencing and annotation.</title>
        <authorList>
            <consortium name="The Broad Institute Genomics Platform"/>
            <consortium name="The Broad Institute Genome Sequencing Center for Infectious Disease"/>
            <person name="Wu L."/>
            <person name="Ma J."/>
        </authorList>
    </citation>
    <scope>NUCLEOTIDE SEQUENCE [LARGE SCALE GENOMIC DNA]</scope>
    <source>
        <strain evidence="8">KCTC 42424</strain>
    </source>
</reference>